<gene>
    <name evidence="8" type="ORF">CWC05_19560</name>
</gene>
<keyword evidence="3" id="KW-1003">Cell membrane</keyword>
<accession>A0A5S3YWA4</accession>
<comment type="caution">
    <text evidence="8">The sequence shown here is derived from an EMBL/GenBank/DDBJ whole genome shotgun (WGS) entry which is preliminary data.</text>
</comment>
<keyword evidence="5" id="KW-1133">Transmembrane helix</keyword>
<proteinExistence type="inferred from homology"/>
<comment type="subcellular location">
    <subcellularLocation>
        <location evidence="1">Cell membrane</location>
        <topology evidence="1">Multi-pass membrane protein</topology>
    </subcellularLocation>
</comment>
<evidence type="ECO:0000313" key="8">
    <source>
        <dbReference type="EMBL" id="TMP82331.1"/>
    </source>
</evidence>
<keyword evidence="4" id="KW-0812">Transmembrane</keyword>
<dbReference type="PANTHER" id="PTHR30012">
    <property type="entry name" value="GENERAL SECRETION PATHWAY PROTEIN"/>
    <property type="match status" value="1"/>
</dbReference>
<dbReference type="Gene3D" id="1.20.81.30">
    <property type="entry name" value="Type II secretion system (T2SS), domain F"/>
    <property type="match status" value="1"/>
</dbReference>
<dbReference type="Pfam" id="PF00482">
    <property type="entry name" value="T2SSF"/>
    <property type="match status" value="1"/>
</dbReference>
<sequence>KVTLKLPIISSAAITLERIRFNSGLALMLKAGLSLDRALELANSSVNNTHLKPELTIARKKVKEGEKLSATLSQTEIFPPFYISLLEVGEESGDLSRVFDE</sequence>
<feature type="non-terminal residue" evidence="8">
    <location>
        <position position="1"/>
    </location>
</feature>
<feature type="domain" description="Type II secretion system protein GspF" evidence="7">
    <location>
        <begin position="25"/>
        <end position="100"/>
    </location>
</feature>
<dbReference type="PANTHER" id="PTHR30012:SF0">
    <property type="entry name" value="TYPE II SECRETION SYSTEM PROTEIN F-RELATED"/>
    <property type="match status" value="1"/>
</dbReference>
<reference evidence="8 9" key="1">
    <citation type="submission" date="2017-12" db="EMBL/GenBank/DDBJ databases">
        <authorList>
            <person name="Paulsen S."/>
            <person name="Gram L.K."/>
        </authorList>
    </citation>
    <scope>NUCLEOTIDE SEQUENCE [LARGE SCALE GENOMIC DNA]</scope>
    <source>
        <strain evidence="8 9">S2897</strain>
    </source>
</reference>
<comment type="similarity">
    <text evidence="2">Belongs to the GSP F family.</text>
</comment>
<dbReference type="Proteomes" id="UP000305874">
    <property type="component" value="Unassembled WGS sequence"/>
</dbReference>
<organism evidence="8 9">
    <name type="scientific">Pseudoalteromonas ruthenica</name>
    <dbReference type="NCBI Taxonomy" id="151081"/>
    <lineage>
        <taxon>Bacteria</taxon>
        <taxon>Pseudomonadati</taxon>
        <taxon>Pseudomonadota</taxon>
        <taxon>Gammaproteobacteria</taxon>
        <taxon>Alteromonadales</taxon>
        <taxon>Pseudoalteromonadaceae</taxon>
        <taxon>Pseudoalteromonas</taxon>
    </lineage>
</organism>
<dbReference type="AlphaFoldDB" id="A0A5S3YWA4"/>
<evidence type="ECO:0000259" key="7">
    <source>
        <dbReference type="Pfam" id="PF00482"/>
    </source>
</evidence>
<protein>
    <submittedName>
        <fullName evidence="8">Secretion system protein</fullName>
    </submittedName>
</protein>
<reference evidence="9" key="2">
    <citation type="submission" date="2019-06" db="EMBL/GenBank/DDBJ databases">
        <title>Co-occurence of chitin degradation, pigmentation and bioactivity in marine Pseudoalteromonas.</title>
        <authorList>
            <person name="Sonnenschein E.C."/>
            <person name="Bech P.K."/>
        </authorList>
    </citation>
    <scope>NUCLEOTIDE SEQUENCE [LARGE SCALE GENOMIC DNA]</scope>
    <source>
        <strain evidence="9">S2897</strain>
    </source>
</reference>
<evidence type="ECO:0000256" key="4">
    <source>
        <dbReference type="ARBA" id="ARBA00022692"/>
    </source>
</evidence>
<evidence type="ECO:0000256" key="3">
    <source>
        <dbReference type="ARBA" id="ARBA00022475"/>
    </source>
</evidence>
<dbReference type="InterPro" id="IPR003004">
    <property type="entry name" value="GspF/PilC"/>
</dbReference>
<evidence type="ECO:0000256" key="2">
    <source>
        <dbReference type="ARBA" id="ARBA00005745"/>
    </source>
</evidence>
<name>A0A5S3YWA4_9GAMM</name>
<dbReference type="EMBL" id="PNCG01000172">
    <property type="protein sequence ID" value="TMP82331.1"/>
    <property type="molecule type" value="Genomic_DNA"/>
</dbReference>
<keyword evidence="6" id="KW-0472">Membrane</keyword>
<evidence type="ECO:0000313" key="9">
    <source>
        <dbReference type="Proteomes" id="UP000305874"/>
    </source>
</evidence>
<evidence type="ECO:0000256" key="5">
    <source>
        <dbReference type="ARBA" id="ARBA00022989"/>
    </source>
</evidence>
<evidence type="ECO:0000256" key="6">
    <source>
        <dbReference type="ARBA" id="ARBA00023136"/>
    </source>
</evidence>
<dbReference type="GO" id="GO:0005886">
    <property type="term" value="C:plasma membrane"/>
    <property type="evidence" value="ECO:0007669"/>
    <property type="project" value="UniProtKB-SubCell"/>
</dbReference>
<dbReference type="InterPro" id="IPR018076">
    <property type="entry name" value="T2SS_GspF_dom"/>
</dbReference>
<dbReference type="InterPro" id="IPR042094">
    <property type="entry name" value="T2SS_GspF_sf"/>
</dbReference>
<evidence type="ECO:0000256" key="1">
    <source>
        <dbReference type="ARBA" id="ARBA00004651"/>
    </source>
</evidence>
<feature type="non-terminal residue" evidence="8">
    <location>
        <position position="101"/>
    </location>
</feature>
<dbReference type="RefSeq" id="WP_171041891.1">
    <property type="nucleotide sequence ID" value="NZ_PNCG01000172.1"/>
</dbReference>